<evidence type="ECO:0000313" key="1">
    <source>
        <dbReference type="EMBL" id="SDN08612.1"/>
    </source>
</evidence>
<dbReference type="EMBL" id="FNIE01000002">
    <property type="protein sequence ID" value="SDN08612.1"/>
    <property type="molecule type" value="Genomic_DNA"/>
</dbReference>
<dbReference type="STRING" id="310781.SAMN05216259_102568"/>
<gene>
    <name evidence="1" type="ORF">SAMN05216259_102568</name>
</gene>
<dbReference type="OrthoDB" id="3785106at2"/>
<sequence length="110" mass="12088">MTLNTGIGEDTWATIERLKDWLDAKDNATPGEARLLRLLKIQEEVGEVAQAAMGAMNANPRKGHSHTWDDVQNELCDVILSSMVALATITPDAAKRFQERLDAVAERSLA</sequence>
<proteinExistence type="predicted"/>
<dbReference type="Gene3D" id="1.10.287.1080">
    <property type="entry name" value="MazG-like"/>
    <property type="match status" value="1"/>
</dbReference>
<evidence type="ECO:0008006" key="3">
    <source>
        <dbReference type="Google" id="ProtNLM"/>
    </source>
</evidence>
<accession>A0A1G9YI59</accession>
<dbReference type="AlphaFoldDB" id="A0A1G9YI59"/>
<dbReference type="SUPFAM" id="SSF101386">
    <property type="entry name" value="all-alpha NTP pyrophosphatases"/>
    <property type="match status" value="1"/>
</dbReference>
<name>A0A1G9YI59_9ACTN</name>
<dbReference type="CDD" id="cd11533">
    <property type="entry name" value="NTP-PPase_Af0060_like"/>
    <property type="match status" value="1"/>
</dbReference>
<evidence type="ECO:0000313" key="2">
    <source>
        <dbReference type="Proteomes" id="UP000199341"/>
    </source>
</evidence>
<dbReference type="Proteomes" id="UP000199341">
    <property type="component" value="Unassembled WGS sequence"/>
</dbReference>
<protein>
    <recommendedName>
        <fullName evidence="3">NTP pyrophosphohydrolase MazG putative catalytic core domain-containing protein</fullName>
    </recommendedName>
</protein>
<dbReference type="RefSeq" id="WP_093783186.1">
    <property type="nucleotide sequence ID" value="NZ_FNIE01000002.1"/>
</dbReference>
<reference evidence="1 2" key="1">
    <citation type="submission" date="2016-10" db="EMBL/GenBank/DDBJ databases">
        <authorList>
            <person name="de Groot N.N."/>
        </authorList>
    </citation>
    <scope>NUCLEOTIDE SEQUENCE [LARGE SCALE GENOMIC DNA]</scope>
    <source>
        <strain evidence="1 2">CGMCC 4.2022</strain>
    </source>
</reference>
<dbReference type="InterPro" id="IPR044548">
    <property type="entry name" value="AF0060_NTP-PPase_MazG-like"/>
</dbReference>
<keyword evidence="2" id="KW-1185">Reference proteome</keyword>
<organism evidence="1 2">
    <name type="scientific">Actinacidiphila guanduensis</name>
    <dbReference type="NCBI Taxonomy" id="310781"/>
    <lineage>
        <taxon>Bacteria</taxon>
        <taxon>Bacillati</taxon>
        <taxon>Actinomycetota</taxon>
        <taxon>Actinomycetes</taxon>
        <taxon>Kitasatosporales</taxon>
        <taxon>Streptomycetaceae</taxon>
        <taxon>Actinacidiphila</taxon>
    </lineage>
</organism>